<evidence type="ECO:0000313" key="2">
    <source>
        <dbReference type="Proteomes" id="UP000032247"/>
    </source>
</evidence>
<accession>A0A0D1KE15</accession>
<sequence length="37" mass="4541">MDFYNNRRIHSSILDLAPNEFYQRNQTEELTIKEVRV</sequence>
<dbReference type="Proteomes" id="UP000032247">
    <property type="component" value="Unassembled WGS sequence"/>
</dbReference>
<evidence type="ECO:0000313" key="1">
    <source>
        <dbReference type="EMBL" id="KIU04472.1"/>
    </source>
</evidence>
<name>A0A0D1KE15_BACIU</name>
<protein>
    <submittedName>
        <fullName evidence="1">Transposase</fullName>
    </submittedName>
</protein>
<proteinExistence type="predicted"/>
<dbReference type="EMBL" id="JXBC01000014">
    <property type="protein sequence ID" value="KIU04472.1"/>
    <property type="molecule type" value="Genomic_DNA"/>
</dbReference>
<dbReference type="PATRIC" id="fig|1423.173.peg.4926"/>
<reference evidence="1 2" key="1">
    <citation type="submission" date="2014-12" db="EMBL/GenBank/DDBJ databases">
        <title>Comparative genome analysis of Bacillus coagulans HM-08, Clostridium butyricum HM-68, Bacillus subtilis HM-66 and Bacillus licheniformis BL-09.</title>
        <authorList>
            <person name="Zhang H."/>
        </authorList>
    </citation>
    <scope>NUCLEOTIDE SEQUENCE [LARGE SCALE GENOMIC DNA]</scope>
    <source>
        <strain evidence="1 2">HM-66</strain>
    </source>
</reference>
<gene>
    <name evidence="1" type="ORF">SC09_contig8orf00125</name>
</gene>
<dbReference type="AlphaFoldDB" id="A0A0D1KE15"/>
<dbReference type="RefSeq" id="WP_350308371.1">
    <property type="nucleotide sequence ID" value="NZ_CP023257.1"/>
</dbReference>
<organism evidence="1 2">
    <name type="scientific">Bacillus subtilis</name>
    <dbReference type="NCBI Taxonomy" id="1423"/>
    <lineage>
        <taxon>Bacteria</taxon>
        <taxon>Bacillati</taxon>
        <taxon>Bacillota</taxon>
        <taxon>Bacilli</taxon>
        <taxon>Bacillales</taxon>
        <taxon>Bacillaceae</taxon>
        <taxon>Bacillus</taxon>
    </lineage>
</organism>
<comment type="caution">
    <text evidence="1">The sequence shown here is derived from an EMBL/GenBank/DDBJ whole genome shotgun (WGS) entry which is preliminary data.</text>
</comment>